<keyword evidence="3" id="KW-1185">Reference proteome</keyword>
<evidence type="ECO:0000313" key="2">
    <source>
        <dbReference type="EMBL" id="RXQ95674.1"/>
    </source>
</evidence>
<evidence type="ECO:0000259" key="1">
    <source>
        <dbReference type="Pfam" id="PF01882"/>
    </source>
</evidence>
<dbReference type="PANTHER" id="PTHR33608:SF6">
    <property type="entry name" value="BLL2464 PROTEIN"/>
    <property type="match status" value="1"/>
</dbReference>
<proteinExistence type="predicted"/>
<dbReference type="Pfam" id="PF01882">
    <property type="entry name" value="DUF58"/>
    <property type="match status" value="1"/>
</dbReference>
<dbReference type="Proteomes" id="UP000289703">
    <property type="component" value="Unassembled WGS sequence"/>
</dbReference>
<name>A0A4Q1JM94_9BACT</name>
<dbReference type="RefSeq" id="WP_129254013.1">
    <property type="nucleotide sequence ID" value="NZ_SAXA01000005.1"/>
</dbReference>
<gene>
    <name evidence="2" type="ORF">EO244_07375</name>
</gene>
<dbReference type="Gene3D" id="3.40.50.410">
    <property type="entry name" value="von Willebrand factor, type A domain"/>
    <property type="match status" value="1"/>
</dbReference>
<feature type="domain" description="DUF58" evidence="1">
    <location>
        <begin position="42"/>
        <end position="255"/>
    </location>
</feature>
<reference evidence="2 3" key="1">
    <citation type="submission" date="2019-01" db="EMBL/GenBank/DDBJ databases">
        <title>Ancylomarina salipaludis sp. nov., isolated from a salt marsh.</title>
        <authorList>
            <person name="Yoon J.-H."/>
        </authorList>
    </citation>
    <scope>NUCLEOTIDE SEQUENCE [LARGE SCALE GENOMIC DNA]</scope>
    <source>
        <strain evidence="2 3">SHSM-M15</strain>
    </source>
</reference>
<sequence>METSELLKKVRKIEIKTRGLSRNIFAGEYHSAFKGRGMTFSEVREYQYGDDIRSIDWNVTARYNTPFVKLFEEEREMTVMLMIDVSGSREFGTMSKLKKNQITEIAAVLAFSAIQNNDKIGVLFFSDIIEKFIPPKKGKSHILRIIRELIDFKPEHRNTDINNALRYLTKAIKKRCTTFVISDFIDDQDFEKSLSIANNKHDVVALKIYDKREEELPSIGLVRMLDAETRQYQWVDTSSSKVRNAHAQWWRENQTKIEETFKRSGVDVANIRTDQDYVRSLIALFKRRT</sequence>
<evidence type="ECO:0000313" key="3">
    <source>
        <dbReference type="Proteomes" id="UP000289703"/>
    </source>
</evidence>
<protein>
    <submittedName>
        <fullName evidence="2">DUF58 domain-containing protein</fullName>
    </submittedName>
</protein>
<accession>A0A4Q1JM94</accession>
<comment type="caution">
    <text evidence="2">The sequence shown here is derived from an EMBL/GenBank/DDBJ whole genome shotgun (WGS) entry which is preliminary data.</text>
</comment>
<dbReference type="SUPFAM" id="SSF53300">
    <property type="entry name" value="vWA-like"/>
    <property type="match status" value="1"/>
</dbReference>
<dbReference type="OrthoDB" id="9776116at2"/>
<dbReference type="PANTHER" id="PTHR33608">
    <property type="entry name" value="BLL2464 PROTEIN"/>
    <property type="match status" value="1"/>
</dbReference>
<dbReference type="EMBL" id="SAXA01000005">
    <property type="protein sequence ID" value="RXQ95674.1"/>
    <property type="molecule type" value="Genomic_DNA"/>
</dbReference>
<dbReference type="InterPro" id="IPR036465">
    <property type="entry name" value="vWFA_dom_sf"/>
</dbReference>
<organism evidence="2 3">
    <name type="scientific">Ancylomarina salipaludis</name>
    <dbReference type="NCBI Taxonomy" id="2501299"/>
    <lineage>
        <taxon>Bacteria</taxon>
        <taxon>Pseudomonadati</taxon>
        <taxon>Bacteroidota</taxon>
        <taxon>Bacteroidia</taxon>
        <taxon>Marinilabiliales</taxon>
        <taxon>Marinifilaceae</taxon>
        <taxon>Ancylomarina</taxon>
    </lineage>
</organism>
<dbReference type="InterPro" id="IPR002881">
    <property type="entry name" value="DUF58"/>
</dbReference>
<dbReference type="AlphaFoldDB" id="A0A4Q1JM94"/>